<evidence type="ECO:0000256" key="11">
    <source>
        <dbReference type="ARBA" id="ARBA00023136"/>
    </source>
</evidence>
<feature type="region of interest" description="Disordered" evidence="14">
    <location>
        <begin position="63"/>
        <end position="87"/>
    </location>
</feature>
<evidence type="ECO:0000256" key="6">
    <source>
        <dbReference type="ARBA" id="ARBA00022692"/>
    </source>
</evidence>
<dbReference type="RefSeq" id="XP_002109368.1">
    <property type="nucleotide sequence ID" value="XM_002109332.1"/>
</dbReference>
<comment type="catalytic activity">
    <reaction evidence="13">
        <text>N(4)-(alpha-D-Man-(1-&gt;3)-[alpha-D-Man-(1-&gt;3)-[alpha-D-Man-(1-&gt;6)]-alpha-D-Man-(1-&gt;6)]-beta-D-Man-(1-&gt;4)-beta-D-GlcNAc-(1-&gt;4)-beta-D-GlcNAc)-L-asparaginyl-[protein] (N-glucan mannose isomer 5A1,2) + UDP-N-acetyl-alpha-D-glucosamine = N(4)-{beta-D-GlcNAc-(1-&gt;2)-alpha-D-Man-(1-&gt;3)-[alpha-D-Man-(1-&gt;3)-[alpha-D-Man-(1-&gt;6)]-alpha-D-Man-(1-&gt;6)]-beta-D-Man-(1-&gt;4)-beta-D-GlcNAc-(1-&gt;4)-beta-D-GlcNAc}-L-asparaginyl-[protein] + UDP + H(+)</text>
        <dbReference type="Rhea" id="RHEA:11456"/>
        <dbReference type="Rhea" id="RHEA-COMP:14367"/>
        <dbReference type="Rhea" id="RHEA-COMP:14368"/>
        <dbReference type="ChEBI" id="CHEBI:15378"/>
        <dbReference type="ChEBI" id="CHEBI:57705"/>
        <dbReference type="ChEBI" id="CHEBI:58223"/>
        <dbReference type="ChEBI" id="CHEBI:59087"/>
        <dbReference type="ChEBI" id="CHEBI:60625"/>
        <dbReference type="EC" id="2.4.1.101"/>
    </reaction>
</comment>
<protein>
    <recommendedName>
        <fullName evidence="13">Alpha-1,3-mannosyl-glycoprotein 2-beta-N-acetylglucosaminyltransferase</fullName>
        <shortName evidence="13">GNT-I</shortName>
        <shortName evidence="13">GlcNAc-T I</shortName>
        <ecNumber evidence="13">2.4.1.101</ecNumber>
    </recommendedName>
    <alternativeName>
        <fullName evidence="13">N-glycosyl-oligosaccharide-glycoprotein N-acetylglucosaminyltransferase I</fullName>
    </alternativeName>
</protein>
<dbReference type="Pfam" id="PF15711">
    <property type="entry name" value="ILEI"/>
    <property type="match status" value="1"/>
</dbReference>
<evidence type="ECO:0000256" key="7">
    <source>
        <dbReference type="ARBA" id="ARBA00022723"/>
    </source>
</evidence>
<evidence type="ECO:0000256" key="2">
    <source>
        <dbReference type="ARBA" id="ARBA00004922"/>
    </source>
</evidence>
<keyword evidence="10 13" id="KW-0333">Golgi apparatus</keyword>
<dbReference type="GO" id="GO:0000139">
    <property type="term" value="C:Golgi membrane"/>
    <property type="evidence" value="ECO:0000318"/>
    <property type="project" value="GO_Central"/>
</dbReference>
<dbReference type="PANTHER" id="PTHR46396:SF1">
    <property type="entry name" value="PROTEIN O-LINKED-MANNOSE BETA-1,2-N-ACETYLGLUCOSAMINYLTRANSFERASE 1"/>
    <property type="match status" value="1"/>
</dbReference>
<dbReference type="InParanoid" id="B3RNX5"/>
<keyword evidence="17" id="KW-1185">Reference proteome</keyword>
<comment type="similarity">
    <text evidence="3 13">Belongs to the glycosyltransferase 13 family.</text>
</comment>
<dbReference type="GeneID" id="6750583"/>
<feature type="transmembrane region" description="Helical" evidence="13">
    <location>
        <begin position="12"/>
        <end position="33"/>
    </location>
</feature>
<evidence type="ECO:0000313" key="17">
    <source>
        <dbReference type="Proteomes" id="UP000009022"/>
    </source>
</evidence>
<dbReference type="eggNOG" id="ENOG502QSG3">
    <property type="taxonomic scope" value="Eukaryota"/>
</dbReference>
<evidence type="ECO:0000256" key="10">
    <source>
        <dbReference type="ARBA" id="ARBA00023034"/>
    </source>
</evidence>
<dbReference type="EC" id="2.4.1.101" evidence="13"/>
<evidence type="ECO:0000256" key="8">
    <source>
        <dbReference type="ARBA" id="ARBA00022968"/>
    </source>
</evidence>
<keyword evidence="7 13" id="KW-0479">Metal-binding</keyword>
<comment type="function">
    <text evidence="13">Initiates complex N-linked carbohydrate formation. Essential for the conversion of high-mannose to hybrid and complex N-glycans.</text>
</comment>
<dbReference type="InterPro" id="IPR039477">
    <property type="entry name" value="ILEI/PANDER_dom"/>
</dbReference>
<comment type="subcellular location">
    <subcellularLocation>
        <location evidence="1 13">Golgi apparatus membrane</location>
        <topology evidence="1 13">Single-pass type II membrane protein</topology>
    </subcellularLocation>
</comment>
<dbReference type="GO" id="GO:0003827">
    <property type="term" value="F:alpha-1,3-mannosylglycoprotein 2-beta-N-acetylglucosaminyltransferase activity"/>
    <property type="evidence" value="ECO:0007669"/>
    <property type="project" value="UniProtKB-UniRule"/>
</dbReference>
<accession>B3RNX5</accession>
<keyword evidence="11 13" id="KW-0472">Membrane</keyword>
<evidence type="ECO:0000256" key="12">
    <source>
        <dbReference type="ARBA" id="ARBA00023211"/>
    </source>
</evidence>
<dbReference type="Gene3D" id="3.90.550.10">
    <property type="entry name" value="Spore Coat Polysaccharide Biosynthesis Protein SpsA, Chain A"/>
    <property type="match status" value="1"/>
</dbReference>
<gene>
    <name evidence="16" type="ORF">TRIADDRAFT_21462</name>
</gene>
<dbReference type="Proteomes" id="UP000009022">
    <property type="component" value="Unassembled WGS sequence"/>
</dbReference>
<dbReference type="EMBL" id="DS985242">
    <property type="protein sequence ID" value="EDV27534.1"/>
    <property type="molecule type" value="Genomic_DNA"/>
</dbReference>
<dbReference type="InterPro" id="IPR029044">
    <property type="entry name" value="Nucleotide-diphossugar_trans"/>
</dbReference>
<dbReference type="GO" id="GO:0030145">
    <property type="term" value="F:manganese ion binding"/>
    <property type="evidence" value="ECO:0007669"/>
    <property type="project" value="UniProtKB-UniRule"/>
</dbReference>
<reference evidence="16 17" key="1">
    <citation type="journal article" date="2008" name="Nature">
        <title>The Trichoplax genome and the nature of placozoans.</title>
        <authorList>
            <person name="Srivastava M."/>
            <person name="Begovic E."/>
            <person name="Chapman J."/>
            <person name="Putnam N.H."/>
            <person name="Hellsten U."/>
            <person name="Kawashima T."/>
            <person name="Kuo A."/>
            <person name="Mitros T."/>
            <person name="Salamov A."/>
            <person name="Carpenter M.L."/>
            <person name="Signorovitch A.Y."/>
            <person name="Moreno M.A."/>
            <person name="Kamm K."/>
            <person name="Grimwood J."/>
            <person name="Schmutz J."/>
            <person name="Shapiro H."/>
            <person name="Grigoriev I.V."/>
            <person name="Buss L.W."/>
            <person name="Schierwater B."/>
            <person name="Dellaporta S.L."/>
            <person name="Rokhsar D.S."/>
        </authorList>
    </citation>
    <scope>NUCLEOTIDE SEQUENCE [LARGE SCALE GENOMIC DNA]</scope>
    <source>
        <strain evidence="16 17">Grell-BS-1999</strain>
    </source>
</reference>
<dbReference type="UniPathway" id="UPA00378"/>
<keyword evidence="6 13" id="KW-0812">Transmembrane</keyword>
<dbReference type="CTD" id="6750583"/>
<dbReference type="GO" id="GO:0047223">
    <property type="term" value="F:beta-1,3-galactosyl-O-glycosyl-glycoprotein beta-1,3-N-acetylglucosaminyltransferase activity"/>
    <property type="evidence" value="ECO:0000318"/>
    <property type="project" value="GO_Central"/>
</dbReference>
<keyword evidence="12 13" id="KW-0464">Manganese</keyword>
<evidence type="ECO:0000256" key="9">
    <source>
        <dbReference type="ARBA" id="ARBA00022989"/>
    </source>
</evidence>
<dbReference type="InterPro" id="IPR004139">
    <property type="entry name" value="Glyco_trans_13"/>
</dbReference>
<dbReference type="PhylomeDB" id="B3RNX5"/>
<name>B3RNX5_TRIAD</name>
<dbReference type="SUPFAM" id="SSF53448">
    <property type="entry name" value="Nucleotide-diphospho-sugar transferases"/>
    <property type="match status" value="1"/>
</dbReference>
<evidence type="ECO:0000313" key="16">
    <source>
        <dbReference type="EMBL" id="EDV27534.1"/>
    </source>
</evidence>
<evidence type="ECO:0000256" key="5">
    <source>
        <dbReference type="ARBA" id="ARBA00022679"/>
    </source>
</evidence>
<dbReference type="STRING" id="10228.B3RNX5"/>
<proteinExistence type="inferred from homology"/>
<comment type="cofactor">
    <cofactor evidence="13">
        <name>Mn(2+)</name>
        <dbReference type="ChEBI" id="CHEBI:29035"/>
    </cofactor>
    <text evidence="13">The cofactor is mostly bound to the substrate.</text>
</comment>
<dbReference type="CDD" id="cd13936">
    <property type="entry name" value="PANDER_like"/>
    <property type="match status" value="1"/>
</dbReference>
<evidence type="ECO:0000256" key="1">
    <source>
        <dbReference type="ARBA" id="ARBA00004323"/>
    </source>
</evidence>
<feature type="domain" description="ILEI/PANDER" evidence="15">
    <location>
        <begin position="133"/>
        <end position="221"/>
    </location>
</feature>
<keyword evidence="4 13" id="KW-0328">Glycosyltransferase</keyword>
<evidence type="ECO:0000256" key="13">
    <source>
        <dbReference type="RuleBase" id="RU368119"/>
    </source>
</evidence>
<dbReference type="FunFam" id="3.90.550.10:FF:000252">
    <property type="entry name" value="Protein O-linked-mannose beta-1,2-N-acetylglucosaminyltransferase 1"/>
    <property type="match status" value="1"/>
</dbReference>
<comment type="pathway">
    <text evidence="2 13">Protein modification; protein glycosylation.</text>
</comment>
<dbReference type="OrthoDB" id="440755at2759"/>
<dbReference type="PANTHER" id="PTHR46396">
    <property type="entry name" value="PROTEIN O-LINKED-MANNOSE BETA-1,2-N-ACETYLGLUCOSAMINYLTRANSFERASE 1"/>
    <property type="match status" value="1"/>
</dbReference>
<organism evidence="16 17">
    <name type="scientific">Trichoplax adhaerens</name>
    <name type="common">Trichoplax reptans</name>
    <dbReference type="NCBI Taxonomy" id="10228"/>
    <lineage>
        <taxon>Eukaryota</taxon>
        <taxon>Metazoa</taxon>
        <taxon>Placozoa</taxon>
        <taxon>Uniplacotomia</taxon>
        <taxon>Trichoplacea</taxon>
        <taxon>Trichoplacidae</taxon>
        <taxon>Trichoplax</taxon>
    </lineage>
</organism>
<keyword evidence="8 13" id="KW-0735">Signal-anchor</keyword>
<dbReference type="PROSITE" id="PS52031">
    <property type="entry name" value="GG_LECTIN"/>
    <property type="match status" value="1"/>
</dbReference>
<dbReference type="KEGG" id="tad:TRIADDRAFT_21462"/>
<dbReference type="InterPro" id="IPR052463">
    <property type="entry name" value="O-linked_mannose_GnT"/>
</dbReference>
<dbReference type="Pfam" id="PF03071">
    <property type="entry name" value="GNT-I"/>
    <property type="match status" value="1"/>
</dbReference>
<keyword evidence="9 13" id="KW-1133">Transmembrane helix</keyword>
<evidence type="ECO:0000259" key="15">
    <source>
        <dbReference type="Pfam" id="PF15711"/>
    </source>
</evidence>
<sequence>MLIRKSSRRHCYFLINWLLSFTVIILLSINLYVTLYGSPFKASDGSGKFPIDDNINLKVTTQPVQSKSLISPSKRTNNHNQKNPHPSTVHSCNIPYECKDNDLALSITSGPRHDSARICVNGKYYIDAKSSTRGFNVVVINPATKLVVDSLAFDIYAGQSGALVDYINKVTPGHFLAMATADDAFFRISEEVKHAIEQLGSVTIHTLNFRSSWVFVGRKGSKGATLLEEISHGLRYRSGGPKSIATCIPIDIDMKMTNISFFCENHSEFDVLCKKKTVFIPPRIGTGPVKASAKPAYKLPIAIIAGNRPFYLQRCLESLLRVPNIDRSLITIFLDGFVRTPAWIANLYGIRVIVYPKSTTTSKKSLKLRKFDQIAVHYRRSLGTLWDIYPQKSSTIILEEDLVVSPDILDYFSESLPCLKADNSILTISAWNPNGYRSSSFNTSLLYRSDFFSGMGWILTRKLWNEIAPKWPSCCRGVNWDDWLRLSQQRRGRDTIYPDVSRIYHIGAEGVNNENFHKLHYKNQILNTIIGAKLRNVNSVIKAEYDKEIERILKIATPIRYSRSKKKNVCGPSMIPNTSGKNYAIYFYQSSLNDYKFGKELCACFQLWDSGGIRGLYSGIFRFYNKKNHVIAVGSLSKFAKRFMPKRYSSDWLSETATKSKKPS</sequence>
<keyword evidence="5" id="KW-0808">Transferase</keyword>
<evidence type="ECO:0000256" key="14">
    <source>
        <dbReference type="SAM" id="MobiDB-lite"/>
    </source>
</evidence>
<evidence type="ECO:0000256" key="4">
    <source>
        <dbReference type="ARBA" id="ARBA00022676"/>
    </source>
</evidence>
<evidence type="ECO:0000256" key="3">
    <source>
        <dbReference type="ARBA" id="ARBA00006492"/>
    </source>
</evidence>
<dbReference type="GO" id="GO:0016266">
    <property type="term" value="P:protein O-linked glycosylation via N-acetyl-galactosamine"/>
    <property type="evidence" value="ECO:0000318"/>
    <property type="project" value="GO_Central"/>
</dbReference>
<dbReference type="AlphaFoldDB" id="B3RNX5"/>
<dbReference type="HOGENOM" id="CLU_413533_0_0_1"/>